<feature type="transmembrane region" description="Helical" evidence="5">
    <location>
        <begin position="192"/>
        <end position="212"/>
    </location>
</feature>
<dbReference type="Pfam" id="PF00672">
    <property type="entry name" value="HAMP"/>
    <property type="match status" value="1"/>
</dbReference>
<dbReference type="Pfam" id="PF12729">
    <property type="entry name" value="4HB_MCP_1"/>
    <property type="match status" value="1"/>
</dbReference>
<evidence type="ECO:0000313" key="9">
    <source>
        <dbReference type="Proteomes" id="UP000556026"/>
    </source>
</evidence>
<dbReference type="Proteomes" id="UP000556026">
    <property type="component" value="Unassembled WGS sequence"/>
</dbReference>
<evidence type="ECO:0000256" key="5">
    <source>
        <dbReference type="SAM" id="Phobius"/>
    </source>
</evidence>
<evidence type="ECO:0000313" key="8">
    <source>
        <dbReference type="EMBL" id="GFO59276.1"/>
    </source>
</evidence>
<dbReference type="PANTHER" id="PTHR32089">
    <property type="entry name" value="METHYL-ACCEPTING CHEMOTAXIS PROTEIN MCPB"/>
    <property type="match status" value="1"/>
</dbReference>
<dbReference type="PROSITE" id="PS50885">
    <property type="entry name" value="HAMP"/>
    <property type="match status" value="1"/>
</dbReference>
<evidence type="ECO:0000259" key="7">
    <source>
        <dbReference type="PROSITE" id="PS50885"/>
    </source>
</evidence>
<evidence type="ECO:0000259" key="6">
    <source>
        <dbReference type="PROSITE" id="PS50111"/>
    </source>
</evidence>
<dbReference type="CDD" id="cd11386">
    <property type="entry name" value="MCP_signal"/>
    <property type="match status" value="1"/>
</dbReference>
<evidence type="ECO:0000256" key="2">
    <source>
        <dbReference type="ARBA" id="ARBA00023224"/>
    </source>
</evidence>
<dbReference type="RefSeq" id="WP_183354106.1">
    <property type="nucleotide sequence ID" value="NZ_BLXX01000003.1"/>
</dbReference>
<dbReference type="PROSITE" id="PS50111">
    <property type="entry name" value="CHEMOTAXIS_TRANSDUC_2"/>
    <property type="match status" value="1"/>
</dbReference>
<accession>A0A6V8MH18</accession>
<comment type="subcellular location">
    <subcellularLocation>
        <location evidence="1">Membrane</location>
    </subcellularLocation>
</comment>
<dbReference type="SMART" id="SM00304">
    <property type="entry name" value="HAMP"/>
    <property type="match status" value="1"/>
</dbReference>
<dbReference type="SUPFAM" id="SSF58104">
    <property type="entry name" value="Methyl-accepting chemotaxis protein (MCP) signaling domain"/>
    <property type="match status" value="1"/>
</dbReference>
<dbReference type="PANTHER" id="PTHR32089:SF112">
    <property type="entry name" value="LYSOZYME-LIKE PROTEIN-RELATED"/>
    <property type="match status" value="1"/>
</dbReference>
<dbReference type="InterPro" id="IPR047347">
    <property type="entry name" value="YvaQ-like_sensor"/>
</dbReference>
<gene>
    <name evidence="8" type="primary">mcp40H-14_2</name>
    <name evidence="8" type="ORF">GMST_16010</name>
</gene>
<dbReference type="InterPro" id="IPR004090">
    <property type="entry name" value="Chemotax_Me-accpt_rcpt"/>
</dbReference>
<protein>
    <submittedName>
        <fullName evidence="8">Methyl-accepting chemotaxis protein</fullName>
    </submittedName>
</protein>
<keyword evidence="9" id="KW-1185">Reference proteome</keyword>
<name>A0A6V8MH18_9BACT</name>
<keyword evidence="5" id="KW-1133">Transmembrane helix</keyword>
<keyword evidence="5" id="KW-0812">Transmembrane</keyword>
<proteinExistence type="inferred from homology"/>
<comment type="similarity">
    <text evidence="3">Belongs to the methyl-accepting chemotaxis (MCP) protein family.</text>
</comment>
<feature type="domain" description="HAMP" evidence="7">
    <location>
        <begin position="213"/>
        <end position="265"/>
    </location>
</feature>
<dbReference type="GO" id="GO:0004888">
    <property type="term" value="F:transmembrane signaling receptor activity"/>
    <property type="evidence" value="ECO:0007669"/>
    <property type="project" value="InterPro"/>
</dbReference>
<dbReference type="InterPro" id="IPR024478">
    <property type="entry name" value="HlyB_4HB_MCP"/>
</dbReference>
<organism evidence="8 9">
    <name type="scientific">Geomonas silvestris</name>
    <dbReference type="NCBI Taxonomy" id="2740184"/>
    <lineage>
        <taxon>Bacteria</taxon>
        <taxon>Pseudomonadati</taxon>
        <taxon>Thermodesulfobacteriota</taxon>
        <taxon>Desulfuromonadia</taxon>
        <taxon>Geobacterales</taxon>
        <taxon>Geobacteraceae</taxon>
        <taxon>Geomonas</taxon>
    </lineage>
</organism>
<dbReference type="SMART" id="SM00283">
    <property type="entry name" value="MA"/>
    <property type="match status" value="1"/>
</dbReference>
<keyword evidence="5" id="KW-0472">Membrane</keyword>
<dbReference type="InterPro" id="IPR004089">
    <property type="entry name" value="MCPsignal_dom"/>
</dbReference>
<dbReference type="FunFam" id="1.10.287.950:FF:000001">
    <property type="entry name" value="Methyl-accepting chemotaxis sensory transducer"/>
    <property type="match status" value="1"/>
</dbReference>
<dbReference type="Pfam" id="PF00015">
    <property type="entry name" value="MCPsignal"/>
    <property type="match status" value="1"/>
</dbReference>
<dbReference type="GO" id="GO:0007165">
    <property type="term" value="P:signal transduction"/>
    <property type="evidence" value="ECO:0007669"/>
    <property type="project" value="UniProtKB-KW"/>
</dbReference>
<evidence type="ECO:0000256" key="4">
    <source>
        <dbReference type="PROSITE-ProRule" id="PRU00284"/>
    </source>
</evidence>
<dbReference type="CDD" id="cd19411">
    <property type="entry name" value="MCP2201-like_sensor"/>
    <property type="match status" value="1"/>
</dbReference>
<dbReference type="Gene3D" id="1.10.287.950">
    <property type="entry name" value="Methyl-accepting chemotaxis protein"/>
    <property type="match status" value="1"/>
</dbReference>
<dbReference type="GO" id="GO:0006935">
    <property type="term" value="P:chemotaxis"/>
    <property type="evidence" value="ECO:0007669"/>
    <property type="project" value="InterPro"/>
</dbReference>
<reference evidence="9" key="1">
    <citation type="submission" date="2020-06" db="EMBL/GenBank/DDBJ databases">
        <title>Draft genomic sequence of Geomonas sp. Red330.</title>
        <authorList>
            <person name="Itoh H."/>
            <person name="Zhenxing X."/>
            <person name="Ushijima N."/>
            <person name="Masuda Y."/>
            <person name="Shiratori Y."/>
            <person name="Senoo K."/>
        </authorList>
    </citation>
    <scope>NUCLEOTIDE SEQUENCE [LARGE SCALE GENOMIC DNA]</scope>
    <source>
        <strain evidence="9">Red330</strain>
    </source>
</reference>
<dbReference type="AlphaFoldDB" id="A0A6V8MH18"/>
<dbReference type="PRINTS" id="PR00260">
    <property type="entry name" value="CHEMTRNSDUCR"/>
</dbReference>
<keyword evidence="2 4" id="KW-0807">Transducer</keyword>
<sequence length="544" mass="57042">MKAFNNLKVGTKLIAGFILVALVATAVGAVGISKIKQIDAADTKLYEKVTVPLSDLATMAVMFQRIRINLRDAIETDNPAERANYVTTIGKLRQQISDKSDQFEKNIISNEGRSTFKEYRTARAGYITMSEQVLSLAQAGRKAEAQALLKGNAKQAAVKTQELLDKLLLSKEEQGKLTSQENARVAYRASTVMVVLVVLGALLAVGLGLVIARTITVPLGQAVQVANRLAQGDLTATVEVGSNDETGQLMKALNEMVQSLRNLVAQTVQISSSIASASTQLHATSDQIATGAEEVAAQVGSVATASEEMAATSADIAHNCTMAADASRKSTESATSGAGIVQETIAGMSMIAERVRQTSNTVQALGTSSQQIGEIVGTIEDIADQTNLLALNAAIEAARAGDQGRGFAVVADEVRNLAERTTKATKEIAGMIRSIQKETAAAVAAMEEGVREVEKGSAAAQRSGSALEDILNRINEATLQVSQIATAAEEQTATTGEVTGNIQQITEVVVQTARGAEETADAAAQLAAQATGLQSLVGRFRLTA</sequence>
<dbReference type="CDD" id="cd06225">
    <property type="entry name" value="HAMP"/>
    <property type="match status" value="1"/>
</dbReference>
<dbReference type="EMBL" id="BLXX01000003">
    <property type="protein sequence ID" value="GFO59276.1"/>
    <property type="molecule type" value="Genomic_DNA"/>
</dbReference>
<dbReference type="InterPro" id="IPR003660">
    <property type="entry name" value="HAMP_dom"/>
</dbReference>
<comment type="caution">
    <text evidence="8">The sequence shown here is derived from an EMBL/GenBank/DDBJ whole genome shotgun (WGS) entry which is preliminary data.</text>
</comment>
<dbReference type="GO" id="GO:0016020">
    <property type="term" value="C:membrane"/>
    <property type="evidence" value="ECO:0007669"/>
    <property type="project" value="UniProtKB-SubCell"/>
</dbReference>
<evidence type="ECO:0000256" key="3">
    <source>
        <dbReference type="ARBA" id="ARBA00029447"/>
    </source>
</evidence>
<feature type="domain" description="Methyl-accepting transducer" evidence="6">
    <location>
        <begin position="270"/>
        <end position="506"/>
    </location>
</feature>
<evidence type="ECO:0000256" key="1">
    <source>
        <dbReference type="ARBA" id="ARBA00004370"/>
    </source>
</evidence>